<dbReference type="Gene3D" id="3.90.550.10">
    <property type="entry name" value="Spore Coat Polysaccharide Biosynthesis Protein SpsA, Chain A"/>
    <property type="match status" value="1"/>
</dbReference>
<protein>
    <submittedName>
        <fullName evidence="5">GT2 family glycosyltransferase</fullName>
    </submittedName>
</protein>
<feature type="domain" description="Glycosyltransferase 2-like" evidence="4">
    <location>
        <begin position="25"/>
        <end position="123"/>
    </location>
</feature>
<evidence type="ECO:0000259" key="4">
    <source>
        <dbReference type="Pfam" id="PF00535"/>
    </source>
</evidence>
<comment type="caution">
    <text evidence="5">The sequence shown here is derived from an EMBL/GenBank/DDBJ whole genome shotgun (WGS) entry which is preliminary data.</text>
</comment>
<evidence type="ECO:0000256" key="3">
    <source>
        <dbReference type="ARBA" id="ARBA00022679"/>
    </source>
</evidence>
<dbReference type="AlphaFoldDB" id="A0A841JQ37"/>
<dbReference type="RefSeq" id="WP_183589537.1">
    <property type="nucleotide sequence ID" value="NZ_JACHCA010000017.1"/>
</dbReference>
<reference evidence="5 6" key="1">
    <citation type="submission" date="2020-08" db="EMBL/GenBank/DDBJ databases">
        <title>Genomic Encyclopedia of Type Strains, Phase IV (KMG-V): Genome sequencing to study the core and pangenomes of soil and plant-associated prokaryotes.</title>
        <authorList>
            <person name="Whitman W."/>
        </authorList>
    </citation>
    <scope>NUCLEOTIDE SEQUENCE [LARGE SCALE GENOMIC DNA]</scope>
    <source>
        <strain evidence="5 6">MP601</strain>
    </source>
</reference>
<dbReference type="GO" id="GO:0016757">
    <property type="term" value="F:glycosyltransferase activity"/>
    <property type="evidence" value="ECO:0007669"/>
    <property type="project" value="UniProtKB-KW"/>
</dbReference>
<sequence length="400" mass="46369">MNNNISILVGLKNNLDYSKYFYQTTRSLYPTVEIVFVSYNSADGTHEWLDNLQDDHVKYYYSPESKTLAHTYNKCTELATKDYVVFAHNDMVLTPGFIEGLQKHLSQKSLLYYTTIEPPIFADDHRPWKIVEDFGTDIASFKKDDLYSFTNKILKDNSGPIRDVQGASFFLCVNKDTLLEIGGLDTLFNPMFCEDDDLILRLSLLNLKKIVIPDVLCYHFISKTSRFSAEYQNKTQQIELNSNRNFIRKWGFKSSSAVKKKYDIGLIIKNCDEKILSQLEPWCSTIYIDSDPGPYIAREQPNTAIDLVDRIKPLEASKKNGVLISFDGKNFNDQAYNKIQQLNEFITRQINTPPSLLQKILRKNSAMFKWKMLKFEIIRTQTYEHQLIHIKTTLDAFQSV</sequence>
<gene>
    <name evidence="5" type="ORF">HDF22_005013</name>
</gene>
<dbReference type="PANTHER" id="PTHR43179:SF12">
    <property type="entry name" value="GALACTOFURANOSYLTRANSFERASE GLFT2"/>
    <property type="match status" value="1"/>
</dbReference>
<proteinExistence type="inferred from homology"/>
<dbReference type="Pfam" id="PF00535">
    <property type="entry name" value="Glycos_transf_2"/>
    <property type="match status" value="1"/>
</dbReference>
<evidence type="ECO:0000313" key="6">
    <source>
        <dbReference type="Proteomes" id="UP000548326"/>
    </source>
</evidence>
<dbReference type="PANTHER" id="PTHR43179">
    <property type="entry name" value="RHAMNOSYLTRANSFERASE WBBL"/>
    <property type="match status" value="1"/>
</dbReference>
<name>A0A841JQ37_9SPHI</name>
<dbReference type="EMBL" id="JACHCA010000017">
    <property type="protein sequence ID" value="MBB6130868.1"/>
    <property type="molecule type" value="Genomic_DNA"/>
</dbReference>
<accession>A0A841JQ37</accession>
<evidence type="ECO:0000256" key="1">
    <source>
        <dbReference type="ARBA" id="ARBA00006739"/>
    </source>
</evidence>
<evidence type="ECO:0000256" key="2">
    <source>
        <dbReference type="ARBA" id="ARBA00022676"/>
    </source>
</evidence>
<dbReference type="InterPro" id="IPR029044">
    <property type="entry name" value="Nucleotide-diphossugar_trans"/>
</dbReference>
<organism evidence="5 6">
    <name type="scientific">Mucilaginibacter lappiensis</name>
    <dbReference type="NCBI Taxonomy" id="354630"/>
    <lineage>
        <taxon>Bacteria</taxon>
        <taxon>Pseudomonadati</taxon>
        <taxon>Bacteroidota</taxon>
        <taxon>Sphingobacteriia</taxon>
        <taxon>Sphingobacteriales</taxon>
        <taxon>Sphingobacteriaceae</taxon>
        <taxon>Mucilaginibacter</taxon>
    </lineage>
</organism>
<keyword evidence="2" id="KW-0328">Glycosyltransferase</keyword>
<dbReference type="SUPFAM" id="SSF53448">
    <property type="entry name" value="Nucleotide-diphospho-sugar transferases"/>
    <property type="match status" value="1"/>
</dbReference>
<evidence type="ECO:0000313" key="5">
    <source>
        <dbReference type="EMBL" id="MBB6130868.1"/>
    </source>
</evidence>
<keyword evidence="3 5" id="KW-0808">Transferase</keyword>
<dbReference type="InterPro" id="IPR001173">
    <property type="entry name" value="Glyco_trans_2-like"/>
</dbReference>
<dbReference type="Proteomes" id="UP000548326">
    <property type="component" value="Unassembled WGS sequence"/>
</dbReference>
<comment type="similarity">
    <text evidence="1">Belongs to the glycosyltransferase 2 family.</text>
</comment>